<dbReference type="PANTHER" id="PTHR38831">
    <property type="entry name" value="TYPE II SECRETION SYSTEM PROTEIN K"/>
    <property type="match status" value="1"/>
</dbReference>
<dbReference type="InterPro" id="IPR005628">
    <property type="entry name" value="GspK"/>
</dbReference>
<keyword evidence="9" id="KW-0472">Membrane</keyword>
<keyword evidence="6" id="KW-0812">Transmembrane</keyword>
<evidence type="ECO:0000256" key="1">
    <source>
        <dbReference type="ARBA" id="ARBA00004533"/>
    </source>
</evidence>
<keyword evidence="7" id="KW-0653">Protein transport</keyword>
<feature type="domain" description="T2SS protein K first SAM-like" evidence="10">
    <location>
        <begin position="96"/>
        <end position="204"/>
    </location>
</feature>
<name>A0A520MSS9_9GAMM</name>
<keyword evidence="5" id="KW-0997">Cell inner membrane</keyword>
<evidence type="ECO:0000256" key="2">
    <source>
        <dbReference type="ARBA" id="ARBA00007246"/>
    </source>
</evidence>
<evidence type="ECO:0000256" key="7">
    <source>
        <dbReference type="ARBA" id="ARBA00022927"/>
    </source>
</evidence>
<comment type="caution">
    <text evidence="11">The sequence shown here is derived from an EMBL/GenBank/DDBJ whole genome shotgun (WGS) entry which is preliminary data.</text>
</comment>
<evidence type="ECO:0000256" key="4">
    <source>
        <dbReference type="ARBA" id="ARBA00022475"/>
    </source>
</evidence>
<organism evidence="11 12">
    <name type="scientific">SAR86 cluster bacterium</name>
    <dbReference type="NCBI Taxonomy" id="2030880"/>
    <lineage>
        <taxon>Bacteria</taxon>
        <taxon>Pseudomonadati</taxon>
        <taxon>Pseudomonadota</taxon>
        <taxon>Gammaproteobacteria</taxon>
        <taxon>SAR86 cluster</taxon>
    </lineage>
</organism>
<evidence type="ECO:0000256" key="8">
    <source>
        <dbReference type="ARBA" id="ARBA00022989"/>
    </source>
</evidence>
<dbReference type="InterPro" id="IPR049031">
    <property type="entry name" value="T2SSK_SAM-like_1st"/>
</dbReference>
<dbReference type="SUPFAM" id="SSF158544">
    <property type="entry name" value="GspK insert domain-like"/>
    <property type="match status" value="2"/>
</dbReference>
<accession>A0A520MSS9</accession>
<comment type="subcellular location">
    <subcellularLocation>
        <location evidence="1">Cell inner membrane</location>
    </subcellularLocation>
</comment>
<dbReference type="InterPro" id="IPR038072">
    <property type="entry name" value="GspK_central_sf"/>
</dbReference>
<dbReference type="AlphaFoldDB" id="A0A520MSS9"/>
<dbReference type="GO" id="GO:0009306">
    <property type="term" value="P:protein secretion"/>
    <property type="evidence" value="ECO:0007669"/>
    <property type="project" value="InterPro"/>
</dbReference>
<dbReference type="GO" id="GO:0005886">
    <property type="term" value="C:plasma membrane"/>
    <property type="evidence" value="ECO:0007669"/>
    <property type="project" value="UniProtKB-SubCell"/>
</dbReference>
<evidence type="ECO:0000256" key="3">
    <source>
        <dbReference type="ARBA" id="ARBA00022448"/>
    </source>
</evidence>
<dbReference type="Pfam" id="PF21687">
    <property type="entry name" value="T2SSK_1st"/>
    <property type="match status" value="1"/>
</dbReference>
<keyword evidence="4" id="KW-1003">Cell membrane</keyword>
<keyword evidence="3" id="KW-0813">Transport</keyword>
<dbReference type="PANTHER" id="PTHR38831:SF1">
    <property type="entry name" value="TYPE II SECRETION SYSTEM PROTEIN K-RELATED"/>
    <property type="match status" value="1"/>
</dbReference>
<evidence type="ECO:0000256" key="6">
    <source>
        <dbReference type="ARBA" id="ARBA00022692"/>
    </source>
</evidence>
<gene>
    <name evidence="11" type="ORF">EVA99_01860</name>
</gene>
<reference evidence="11 12" key="1">
    <citation type="submission" date="2019-02" db="EMBL/GenBank/DDBJ databases">
        <title>Prokaryotic population dynamics and viral predation in marine succession experiment using metagenomics: the confinement effect.</title>
        <authorList>
            <person name="Haro-Moreno J.M."/>
            <person name="Rodriguez-Valera F."/>
            <person name="Lopez-Perez M."/>
        </authorList>
    </citation>
    <scope>NUCLEOTIDE SEQUENCE [LARGE SCALE GENOMIC DNA]</scope>
    <source>
        <strain evidence="11">MED-G166</strain>
    </source>
</reference>
<evidence type="ECO:0000313" key="11">
    <source>
        <dbReference type="EMBL" id="RZO24268.1"/>
    </source>
</evidence>
<dbReference type="EMBL" id="SHBL01000010">
    <property type="protein sequence ID" value="RZO24268.1"/>
    <property type="molecule type" value="Genomic_DNA"/>
</dbReference>
<evidence type="ECO:0000259" key="10">
    <source>
        <dbReference type="Pfam" id="PF21687"/>
    </source>
</evidence>
<sequence>MKRGFVLISTLALIVILSFLVLVLSRTIYSDTLKTTIYANSIEKRIEIINYESFLVDLLIDNSVLNKNLNLAEQEINFSIQKKFPQLTLSLTDYSTCFNINSLVKPFQNINVKNEENGDLFINLLKLSDIDRSIHSELLDRLYDALDNDSLPETYGAEDLFYISNDNLSLNPDQLFIHKSQIKNLALLNKNDLSRIHNDICAIPSTELKFNVNSLDLMTAKVFLSLFSELTLNDIERILLNKPVNGYTTFKNFIDISGIDENKIDKSRIIFKPDFIMINYLLALEGQIFNFVSLLSLQRNNFVVYRTLIR</sequence>
<dbReference type="Gene3D" id="1.10.40.60">
    <property type="entry name" value="EpsJ-like"/>
    <property type="match status" value="2"/>
</dbReference>
<protein>
    <recommendedName>
        <fullName evidence="10">T2SS protein K first SAM-like domain-containing protein</fullName>
    </recommendedName>
</protein>
<evidence type="ECO:0000256" key="5">
    <source>
        <dbReference type="ARBA" id="ARBA00022519"/>
    </source>
</evidence>
<proteinExistence type="inferred from homology"/>
<dbReference type="Proteomes" id="UP000320146">
    <property type="component" value="Unassembled WGS sequence"/>
</dbReference>
<evidence type="ECO:0000256" key="9">
    <source>
        <dbReference type="ARBA" id="ARBA00023136"/>
    </source>
</evidence>
<keyword evidence="8" id="KW-1133">Transmembrane helix</keyword>
<evidence type="ECO:0000313" key="12">
    <source>
        <dbReference type="Proteomes" id="UP000320146"/>
    </source>
</evidence>
<comment type="similarity">
    <text evidence="2">Belongs to the GSP K family.</text>
</comment>